<gene>
    <name evidence="10" type="ORF">APR41_15015</name>
</gene>
<dbReference type="InterPro" id="IPR003661">
    <property type="entry name" value="HisK_dim/P_dom"/>
</dbReference>
<keyword evidence="4" id="KW-0808">Transferase</keyword>
<dbReference type="Pfam" id="PF13426">
    <property type="entry name" value="PAS_9"/>
    <property type="match status" value="4"/>
</dbReference>
<reference evidence="10 11" key="1">
    <citation type="submission" date="2015-10" db="EMBL/GenBank/DDBJ databases">
        <title>Draft genome sequence of Salegentibacter salinarum KCTC 12975.</title>
        <authorList>
            <person name="Lin W."/>
            <person name="Zheng Q."/>
        </authorList>
    </citation>
    <scope>NUCLEOTIDE SEQUENCE [LARGE SCALE GENOMIC DNA]</scope>
    <source>
        <strain evidence="10 11">KCTC 12975</strain>
    </source>
</reference>
<dbReference type="CDD" id="cd00130">
    <property type="entry name" value="PAS"/>
    <property type="match status" value="8"/>
</dbReference>
<dbReference type="InterPro" id="IPR000700">
    <property type="entry name" value="PAS-assoc_C"/>
</dbReference>
<keyword evidence="3" id="KW-0597">Phosphoprotein</keyword>
<dbReference type="EMBL" id="LKTS01000008">
    <property type="protein sequence ID" value="PKD19987.1"/>
    <property type="molecule type" value="Genomic_DNA"/>
</dbReference>
<dbReference type="EC" id="2.7.13.3" evidence="2"/>
<dbReference type="PROSITE" id="PS50113">
    <property type="entry name" value="PAC"/>
    <property type="match status" value="5"/>
</dbReference>
<dbReference type="InterPro" id="IPR035965">
    <property type="entry name" value="PAS-like_dom_sf"/>
</dbReference>
<feature type="domain" description="Histidine kinase" evidence="7">
    <location>
        <begin position="1274"/>
        <end position="1487"/>
    </location>
</feature>
<dbReference type="InterPro" id="IPR052162">
    <property type="entry name" value="Sensor_kinase/Photoreceptor"/>
</dbReference>
<dbReference type="STRING" id="447422.SAMN05660903_03550"/>
<keyword evidence="6" id="KW-0175">Coiled coil</keyword>
<dbReference type="Gene3D" id="1.10.287.130">
    <property type="match status" value="1"/>
</dbReference>
<name>A0A2N0TZ13_9FLAO</name>
<dbReference type="PROSITE" id="PS50109">
    <property type="entry name" value="HIS_KIN"/>
    <property type="match status" value="1"/>
</dbReference>
<evidence type="ECO:0000256" key="5">
    <source>
        <dbReference type="ARBA" id="ARBA00022777"/>
    </source>
</evidence>
<feature type="domain" description="PAC" evidence="9">
    <location>
        <begin position="202"/>
        <end position="253"/>
    </location>
</feature>
<dbReference type="SMART" id="SM00086">
    <property type="entry name" value="PAC"/>
    <property type="match status" value="7"/>
</dbReference>
<feature type="coiled-coil region" evidence="6">
    <location>
        <begin position="1240"/>
        <end position="1267"/>
    </location>
</feature>
<evidence type="ECO:0000256" key="3">
    <source>
        <dbReference type="ARBA" id="ARBA00022553"/>
    </source>
</evidence>
<comment type="caution">
    <text evidence="10">The sequence shown here is derived from an EMBL/GenBank/DDBJ whole genome shotgun (WGS) entry which is preliminary data.</text>
</comment>
<dbReference type="InterPro" id="IPR013655">
    <property type="entry name" value="PAS_fold_3"/>
</dbReference>
<dbReference type="Gene3D" id="3.30.450.20">
    <property type="entry name" value="PAS domain"/>
    <property type="match status" value="10"/>
</dbReference>
<evidence type="ECO:0000256" key="4">
    <source>
        <dbReference type="ARBA" id="ARBA00022679"/>
    </source>
</evidence>
<keyword evidence="5" id="KW-0418">Kinase</keyword>
<feature type="domain" description="PAS" evidence="8">
    <location>
        <begin position="379"/>
        <end position="421"/>
    </location>
</feature>
<dbReference type="Pfam" id="PF08447">
    <property type="entry name" value="PAS_3"/>
    <property type="match status" value="4"/>
</dbReference>
<feature type="domain" description="PAC" evidence="9">
    <location>
        <begin position="450"/>
        <end position="501"/>
    </location>
</feature>
<evidence type="ECO:0000256" key="1">
    <source>
        <dbReference type="ARBA" id="ARBA00000085"/>
    </source>
</evidence>
<proteinExistence type="predicted"/>
<feature type="domain" description="PAS" evidence="8">
    <location>
        <begin position="884"/>
        <end position="956"/>
    </location>
</feature>
<evidence type="ECO:0000259" key="8">
    <source>
        <dbReference type="PROSITE" id="PS50112"/>
    </source>
</evidence>
<evidence type="ECO:0000256" key="6">
    <source>
        <dbReference type="SAM" id="Coils"/>
    </source>
</evidence>
<keyword evidence="11" id="KW-1185">Reference proteome</keyword>
<feature type="domain" description="PAS" evidence="8">
    <location>
        <begin position="130"/>
        <end position="200"/>
    </location>
</feature>
<dbReference type="GO" id="GO:0000155">
    <property type="term" value="F:phosphorelay sensor kinase activity"/>
    <property type="evidence" value="ECO:0007669"/>
    <property type="project" value="InterPro"/>
</dbReference>
<evidence type="ECO:0000259" key="9">
    <source>
        <dbReference type="PROSITE" id="PS50113"/>
    </source>
</evidence>
<dbReference type="InterPro" id="IPR003594">
    <property type="entry name" value="HATPase_dom"/>
</dbReference>
<feature type="domain" description="PAS" evidence="8">
    <location>
        <begin position="254"/>
        <end position="313"/>
    </location>
</feature>
<dbReference type="NCBIfam" id="TIGR00229">
    <property type="entry name" value="sensory_box"/>
    <property type="match status" value="7"/>
</dbReference>
<dbReference type="Pfam" id="PF08448">
    <property type="entry name" value="PAS_4"/>
    <property type="match status" value="2"/>
</dbReference>
<dbReference type="InterPro" id="IPR004358">
    <property type="entry name" value="Sig_transdc_His_kin-like_C"/>
</dbReference>
<dbReference type="PANTHER" id="PTHR43304:SF1">
    <property type="entry name" value="PAC DOMAIN-CONTAINING PROTEIN"/>
    <property type="match status" value="1"/>
</dbReference>
<dbReference type="InterPro" id="IPR013656">
    <property type="entry name" value="PAS_4"/>
</dbReference>
<dbReference type="SUPFAM" id="SSF47384">
    <property type="entry name" value="Homodimeric domain of signal transducing histidine kinase"/>
    <property type="match status" value="1"/>
</dbReference>
<dbReference type="InterPro" id="IPR000014">
    <property type="entry name" value="PAS"/>
</dbReference>
<feature type="domain" description="PAS" evidence="8">
    <location>
        <begin position="502"/>
        <end position="573"/>
    </location>
</feature>
<dbReference type="CDD" id="cd00082">
    <property type="entry name" value="HisKA"/>
    <property type="match status" value="1"/>
</dbReference>
<dbReference type="PRINTS" id="PR00344">
    <property type="entry name" value="BCTRLSENSOR"/>
</dbReference>
<dbReference type="Pfam" id="PF02518">
    <property type="entry name" value="HATPase_c"/>
    <property type="match status" value="1"/>
</dbReference>
<dbReference type="SMART" id="SM00387">
    <property type="entry name" value="HATPase_c"/>
    <property type="match status" value="1"/>
</dbReference>
<sequence>MFEKKKNLYVIKEANSLYCKVTNKSEKELIGNTVEEVFPENPTFSGLKDILDSLNNAYISKEPHRIDVLRYDLFDSQNIIYELKYWEVENIPVFDDVENTWYILNIVKDITNQIVEKNRCDLLQVKLDAKTEKHKKFIERNTDGMYILDQDGYFINLNQGLIDITETPEEELIKMNFLPFCDPEHRDRIIEKFNNALNGENQKFEAKFVSGKGREMVLDISLIPFRSNGIIRGAYGIAKDVTKLKESEAALLESERKFKALVQEGSDLIGILDPEGKYKFVSETSYPVLGFTPEEFIGKTTFDFIHPEDKERVITNFSELKFKNQAIIAPFRFKNAKGEWRWIETKATNLVDDPVIEGIVINSHDITDRILSEKALKENEEKYRAFFESSLDGILLTNPYGEIFAANNAACKLFQRTEQEICEIGRNGLVDLNDPRVEEAIREREKTGKVIAELNMRRKDGSIFLAALSSAIFEGAKGEKLTSMIIRDISESKRAEEELKASELEYRKLFQNNPLPNIIYDKDSLKILDVNKATLDHYGFSRKELMNVSLLDFIPEGEITNFKKKIFTFSSNEGEVAHHRNITLEKNGRRVIVETFGYGLQYQHKDCRLIILLDVTEKEIALQKLKDKTEKLITAQKIAKMGYWTHNLENNKFFWSDEVFNIWDRDKENFQPSVDTFKKTIHPEDLENFINKNKLALEGNMQLDFEHRIILPSGKIKWVHEKGKVIKNLEGNTVFEGTVQDVTERRNSLEKLMQSEARQRGILQSQTNYLTRINMQGNYSYVNDKFIKDFEWVYTNNEIVNQSALSTVKPHYHEKVTTTFKKCVANPNVVFQLEIDKLKEDGGERITLWDFICIPDVDGNPVEVQGVGIDITDRVKAERELKESNTRYELVSKATSDAIYDWDINSNFLLWGKAFYAIFGYSQDKFPPTIEAFFDKIHPDQRDTITESLTHGIKGKDNRWKEEYRFKKADGTYAFVIEKGFILRDKNGKAYRMVGAMQDVTERKKLEALLDEATKLARIGSFEIDCEKETLYWSAVTKEIHGVPLDYEPTLEKGIYFYKEGESRTAMNNAYRRAIEENIPYDIELQLITTEGEERWVRKIGQPTFINGKCVRINGSFQDITNLKMSEMQALKASEEKEKILESIGDAFWMVDNDWIVTYWNKHAEDVLNCPRDQIMGRNLWEVFSDALGTDFETYYFKAVEEQTIENFEAYFERVEKWLEVAAYPSPNGLSVFFRDITERKESELQIRELNKNLKIYTEELVEANKGLEQFSFIVSHNLRSPVANIIGLADLINQKDYPEEVRNKFLQALFDNVKRLDTVISDLNTILQVKVEMDAKKEPVVLNNLVAGIKSSIQNLIEKEKVQIKTYFEISTLHTVQSYLHSIFYNLISNSIKYRKLDIPPQIKISSKIKEGIIFITFEDNGLGIDLEKKGDQVFGLYRKFHNHVEGKGMGLFLVKTQVELLGGKISIESEVNGGTKFIITFKEKTYNYISEYV</sequence>
<dbReference type="Proteomes" id="UP000232673">
    <property type="component" value="Unassembled WGS sequence"/>
</dbReference>
<feature type="domain" description="PAC" evidence="9">
    <location>
        <begin position="703"/>
        <end position="754"/>
    </location>
</feature>
<dbReference type="SUPFAM" id="SSF55874">
    <property type="entry name" value="ATPase domain of HSP90 chaperone/DNA topoisomerase II/histidine kinase"/>
    <property type="match status" value="1"/>
</dbReference>
<evidence type="ECO:0000313" key="10">
    <source>
        <dbReference type="EMBL" id="PKD19987.1"/>
    </source>
</evidence>
<dbReference type="SUPFAM" id="SSF55785">
    <property type="entry name" value="PYP-like sensor domain (PAS domain)"/>
    <property type="match status" value="9"/>
</dbReference>
<evidence type="ECO:0000256" key="2">
    <source>
        <dbReference type="ARBA" id="ARBA00012438"/>
    </source>
</evidence>
<protein>
    <recommendedName>
        <fullName evidence="2">histidine kinase</fullName>
        <ecNumber evidence="2">2.7.13.3</ecNumber>
    </recommendedName>
</protein>
<evidence type="ECO:0000313" key="11">
    <source>
        <dbReference type="Proteomes" id="UP000232673"/>
    </source>
</evidence>
<dbReference type="Gene3D" id="2.10.70.100">
    <property type="match status" value="1"/>
</dbReference>
<dbReference type="PROSITE" id="PS50112">
    <property type="entry name" value="PAS"/>
    <property type="match status" value="6"/>
</dbReference>
<dbReference type="InterPro" id="IPR005467">
    <property type="entry name" value="His_kinase_dom"/>
</dbReference>
<comment type="catalytic activity">
    <reaction evidence="1">
        <text>ATP + protein L-histidine = ADP + protein N-phospho-L-histidine.</text>
        <dbReference type="EC" id="2.7.13.3"/>
    </reaction>
</comment>
<feature type="domain" description="PAC" evidence="9">
    <location>
        <begin position="960"/>
        <end position="1012"/>
    </location>
</feature>
<dbReference type="SMART" id="SM00091">
    <property type="entry name" value="PAS"/>
    <property type="match status" value="9"/>
</dbReference>
<accession>A0A2N0TZ13</accession>
<dbReference type="Gene3D" id="3.30.565.10">
    <property type="entry name" value="Histidine kinase-like ATPase, C-terminal domain"/>
    <property type="match status" value="1"/>
</dbReference>
<dbReference type="InterPro" id="IPR036890">
    <property type="entry name" value="HATPase_C_sf"/>
</dbReference>
<feature type="domain" description="PAS" evidence="8">
    <location>
        <begin position="1133"/>
        <end position="1203"/>
    </location>
</feature>
<dbReference type="InterPro" id="IPR036097">
    <property type="entry name" value="HisK_dim/P_sf"/>
</dbReference>
<feature type="domain" description="PAC" evidence="9">
    <location>
        <begin position="831"/>
        <end position="883"/>
    </location>
</feature>
<dbReference type="PANTHER" id="PTHR43304">
    <property type="entry name" value="PHYTOCHROME-LIKE PROTEIN CPH1"/>
    <property type="match status" value="1"/>
</dbReference>
<evidence type="ECO:0000259" key="7">
    <source>
        <dbReference type="PROSITE" id="PS50109"/>
    </source>
</evidence>
<dbReference type="InterPro" id="IPR001610">
    <property type="entry name" value="PAC"/>
</dbReference>
<organism evidence="10 11">
    <name type="scientific">Salegentibacter salinarum</name>
    <dbReference type="NCBI Taxonomy" id="447422"/>
    <lineage>
        <taxon>Bacteria</taxon>
        <taxon>Pseudomonadati</taxon>
        <taxon>Bacteroidota</taxon>
        <taxon>Flavobacteriia</taxon>
        <taxon>Flavobacteriales</taxon>
        <taxon>Flavobacteriaceae</taxon>
        <taxon>Salegentibacter</taxon>
    </lineage>
</organism>